<dbReference type="InterPro" id="IPR039686">
    <property type="entry name" value="FANCM/Mph1-like_ID"/>
</dbReference>
<accession>A0A9P0CYD7</accession>
<feature type="region of interest" description="Disordered" evidence="5">
    <location>
        <begin position="715"/>
        <end position="777"/>
    </location>
</feature>
<keyword evidence="1" id="KW-0547">Nucleotide-binding</keyword>
<dbReference type="GO" id="GO:0036297">
    <property type="term" value="P:interstrand cross-link repair"/>
    <property type="evidence" value="ECO:0007669"/>
    <property type="project" value="TreeGrafter"/>
</dbReference>
<organism evidence="7 8">
    <name type="scientific">Psylliodes chrysocephalus</name>
    <dbReference type="NCBI Taxonomy" id="3402493"/>
    <lineage>
        <taxon>Eukaryota</taxon>
        <taxon>Metazoa</taxon>
        <taxon>Ecdysozoa</taxon>
        <taxon>Arthropoda</taxon>
        <taxon>Hexapoda</taxon>
        <taxon>Insecta</taxon>
        <taxon>Pterygota</taxon>
        <taxon>Neoptera</taxon>
        <taxon>Endopterygota</taxon>
        <taxon>Coleoptera</taxon>
        <taxon>Polyphaga</taxon>
        <taxon>Cucujiformia</taxon>
        <taxon>Chrysomeloidea</taxon>
        <taxon>Chrysomelidae</taxon>
        <taxon>Galerucinae</taxon>
        <taxon>Alticini</taxon>
        <taxon>Psylliodes</taxon>
    </lineage>
</organism>
<dbReference type="CDD" id="cd12091">
    <property type="entry name" value="FANCM_ID"/>
    <property type="match status" value="1"/>
</dbReference>
<gene>
    <name evidence="7" type="ORF">PSYICH_LOCUS10842</name>
</gene>
<keyword evidence="8" id="KW-1185">Reference proteome</keyword>
<keyword evidence="3" id="KW-0347">Helicase</keyword>
<evidence type="ECO:0000313" key="7">
    <source>
        <dbReference type="EMBL" id="CAH1110549.1"/>
    </source>
</evidence>
<feature type="domain" description="Helicase C-terminal" evidence="6">
    <location>
        <begin position="134"/>
        <end position="288"/>
    </location>
</feature>
<proteinExistence type="predicted"/>
<dbReference type="PANTHER" id="PTHR14025:SF20">
    <property type="entry name" value="FANCONI ANEMIA GROUP M PROTEIN"/>
    <property type="match status" value="1"/>
</dbReference>
<protein>
    <recommendedName>
        <fullName evidence="6">Helicase C-terminal domain-containing protein</fullName>
    </recommendedName>
</protein>
<sequence length="1320" mass="149800">MKVLEYYTRTLVKYKVIQGNCANLTKGKIFMMTKSYKQNRATSSNYDEIIRCLNICITLYHASELLIRHGLRSFLTFFDEHIDKPLIKRNTMVREIMADVREYLGPPPQVLHLPSGDVTEISPSVKFGHPKFYKLRDILIDHFKESNNSSRVIVFFEYRESVNEAYALLIQSKPTINPRIFVGQKQGVTQKIQINVIKQFREGTCNVLLSTSIGEEGLDVGEVDLIICFDISNKSPIRMVQRMGRTGRKKDGNIIVLVTEGKEQQTLKDCLIHKNNVANHVLGSKHLVNCLKGECPRLVPDGVVPKCEKIFITVEKPVAKKGSTLKDMLRTLSSKSSEPSFSPNLQITDYQKNIPESQLLATTANALSDNTSVSNTFAKRIEKQRSFQETHKISHSENCKLLVNLLQIAESRRFNIPMTQISNSSNNKQLKQTDIRNMFFKSQSAKDFDISPTQIPTIPEIPIVTEENLFPGLLTEITTFLSICCDTNSIKCNICPTEFKCEKNTYKNCFATTLNWIELDPSVYTSVTVDDLKLFEKGLDKSDDSFQFEETLDFSVPDIPINNISKEIVLELGDLIDNSILGDFCNKTANYEAPKSLSNLLNTYSTSIIDEQFISEKNTNKIENDSTEEKSKKIFSDADIKCILIFFKLDHLNDIFEEDFIPDSQETITYSPDLFEESVKTQREQLKTPVQNQSNSDDSCSPILCTFTAKKNKPTVRSHTQDNIKKKLPETSSPSLTTFSRKGLTSTPLTQKVPRNETTLKSTDKSNPNSLKKQRSKEFLEPNKTDVIELEDLFDFSSFGLPTSNIEKSGFTKIISMADSFSPDDFCETPLMKTSSQNSKINSNVPEKNTKNIDTSHLDDFVDEDLLEIFKPICDITEIKTSHSTINIKTTKSLDFINETRELDIEGAENKNINLVSEQLNQNTKTMETKSDCASSQTTVTQILSTINKPTQSSNPSQISKQLNQKIEMTMKNKSNYRATSQITVTQTLSTIIKQTQPNKSSQKENVENNVLDDDFDFFQFGLNKKVHKHISSEKIPKHTKAKLNDSSKANLNISSNTSLNSSRSSVNTSHESVSLSVFPKRCGPNKSKTVDTNKSNNISTKSLSEDEFDTKPKSPVWLRPKQFVKKRKNSDNDSDSDFESSSVSPLTYRSQARKKPNLNRDDVAHEPKRKKLINQFIEDEADVSVCDSIVISDDEFDTGTQDKYDASFVADETQDMDTQMHAVYLKSVRSPLIPSRFKIPYNVKTNVNILPQQENNENDTYLDDSFVVHDETIEARQELSQLEILEKKLEMRRKHKKTLLGLKKTSQKKRIVYIDSDSE</sequence>
<feature type="compositionally biased region" description="Polar residues" evidence="5">
    <location>
        <begin position="730"/>
        <end position="750"/>
    </location>
</feature>
<dbReference type="GO" id="GO:0000400">
    <property type="term" value="F:four-way junction DNA binding"/>
    <property type="evidence" value="ECO:0007669"/>
    <property type="project" value="TreeGrafter"/>
</dbReference>
<dbReference type="Proteomes" id="UP001153636">
    <property type="component" value="Chromosome 5"/>
</dbReference>
<feature type="region of interest" description="Disordered" evidence="5">
    <location>
        <begin position="1031"/>
        <end position="1167"/>
    </location>
</feature>
<dbReference type="GO" id="GO:0009378">
    <property type="term" value="F:four-way junction helicase activity"/>
    <property type="evidence" value="ECO:0007669"/>
    <property type="project" value="TreeGrafter"/>
</dbReference>
<evidence type="ECO:0000256" key="3">
    <source>
        <dbReference type="ARBA" id="ARBA00022806"/>
    </source>
</evidence>
<feature type="compositionally biased region" description="Polar residues" evidence="5">
    <location>
        <begin position="688"/>
        <end position="698"/>
    </location>
</feature>
<dbReference type="SUPFAM" id="SSF52540">
    <property type="entry name" value="P-loop containing nucleoside triphosphate hydrolases"/>
    <property type="match status" value="1"/>
</dbReference>
<keyword evidence="2" id="KW-0378">Hydrolase</keyword>
<evidence type="ECO:0000259" key="6">
    <source>
        <dbReference type="PROSITE" id="PS51194"/>
    </source>
</evidence>
<reference evidence="7" key="1">
    <citation type="submission" date="2022-01" db="EMBL/GenBank/DDBJ databases">
        <authorList>
            <person name="King R."/>
        </authorList>
    </citation>
    <scope>NUCLEOTIDE SEQUENCE</scope>
</reference>
<evidence type="ECO:0000256" key="2">
    <source>
        <dbReference type="ARBA" id="ARBA00022801"/>
    </source>
</evidence>
<dbReference type="Pfam" id="PF00271">
    <property type="entry name" value="Helicase_C"/>
    <property type="match status" value="1"/>
</dbReference>
<feature type="compositionally biased region" description="Polar residues" evidence="5">
    <location>
        <begin position="1087"/>
        <end position="1103"/>
    </location>
</feature>
<dbReference type="OrthoDB" id="6513042at2759"/>
<dbReference type="SMART" id="SM00490">
    <property type="entry name" value="HELICc"/>
    <property type="match status" value="1"/>
</dbReference>
<dbReference type="Gene3D" id="3.40.50.300">
    <property type="entry name" value="P-loop containing nucleotide triphosphate hydrolases"/>
    <property type="match status" value="1"/>
</dbReference>
<dbReference type="PROSITE" id="PS51194">
    <property type="entry name" value="HELICASE_CTER"/>
    <property type="match status" value="1"/>
</dbReference>
<dbReference type="GO" id="GO:0045003">
    <property type="term" value="P:double-strand break repair via synthesis-dependent strand annealing"/>
    <property type="evidence" value="ECO:0007669"/>
    <property type="project" value="TreeGrafter"/>
</dbReference>
<feature type="compositionally biased region" description="Polar residues" evidence="5">
    <location>
        <begin position="756"/>
        <end position="771"/>
    </location>
</feature>
<evidence type="ECO:0000256" key="1">
    <source>
        <dbReference type="ARBA" id="ARBA00022741"/>
    </source>
</evidence>
<evidence type="ECO:0000256" key="4">
    <source>
        <dbReference type="ARBA" id="ARBA00022840"/>
    </source>
</evidence>
<feature type="compositionally biased region" description="Basic and acidic residues" evidence="5">
    <location>
        <begin position="719"/>
        <end position="729"/>
    </location>
</feature>
<dbReference type="PANTHER" id="PTHR14025">
    <property type="entry name" value="FANCONI ANEMIA GROUP M FANCM FAMILY MEMBER"/>
    <property type="match status" value="1"/>
</dbReference>
<dbReference type="GO" id="GO:0016787">
    <property type="term" value="F:hydrolase activity"/>
    <property type="evidence" value="ECO:0007669"/>
    <property type="project" value="UniProtKB-KW"/>
</dbReference>
<feature type="compositionally biased region" description="Low complexity" evidence="5">
    <location>
        <begin position="1051"/>
        <end position="1077"/>
    </location>
</feature>
<dbReference type="InterPro" id="IPR027417">
    <property type="entry name" value="P-loop_NTPase"/>
</dbReference>
<evidence type="ECO:0000256" key="5">
    <source>
        <dbReference type="SAM" id="MobiDB-lite"/>
    </source>
</evidence>
<dbReference type="GO" id="GO:0043138">
    <property type="term" value="F:3'-5' DNA helicase activity"/>
    <property type="evidence" value="ECO:0007669"/>
    <property type="project" value="InterPro"/>
</dbReference>
<evidence type="ECO:0000313" key="8">
    <source>
        <dbReference type="Proteomes" id="UP001153636"/>
    </source>
</evidence>
<dbReference type="Gene3D" id="1.20.1320.20">
    <property type="entry name" value="hef helicase domain"/>
    <property type="match status" value="1"/>
</dbReference>
<dbReference type="InterPro" id="IPR001650">
    <property type="entry name" value="Helicase_C-like"/>
</dbReference>
<keyword evidence="4" id="KW-0067">ATP-binding</keyword>
<feature type="region of interest" description="Disordered" evidence="5">
    <location>
        <begin position="679"/>
        <end position="698"/>
    </location>
</feature>
<name>A0A9P0CYD7_9CUCU</name>
<dbReference type="GO" id="GO:0005524">
    <property type="term" value="F:ATP binding"/>
    <property type="evidence" value="ECO:0007669"/>
    <property type="project" value="UniProtKB-KW"/>
</dbReference>
<dbReference type="EMBL" id="OV651817">
    <property type="protein sequence ID" value="CAH1110549.1"/>
    <property type="molecule type" value="Genomic_DNA"/>
</dbReference>